<organism evidence="1 2">
    <name type="scientific">Sphaerobolus stellatus (strain SS14)</name>
    <dbReference type="NCBI Taxonomy" id="990650"/>
    <lineage>
        <taxon>Eukaryota</taxon>
        <taxon>Fungi</taxon>
        <taxon>Dikarya</taxon>
        <taxon>Basidiomycota</taxon>
        <taxon>Agaricomycotina</taxon>
        <taxon>Agaricomycetes</taxon>
        <taxon>Phallomycetidae</taxon>
        <taxon>Geastrales</taxon>
        <taxon>Sphaerobolaceae</taxon>
        <taxon>Sphaerobolus</taxon>
    </lineage>
</organism>
<dbReference type="EMBL" id="KN837387">
    <property type="protein sequence ID" value="KIJ26021.1"/>
    <property type="molecule type" value="Genomic_DNA"/>
</dbReference>
<gene>
    <name evidence="1" type="ORF">M422DRAFT_38370</name>
</gene>
<dbReference type="HOGENOM" id="CLU_108161_0_0_1"/>
<dbReference type="Proteomes" id="UP000054279">
    <property type="component" value="Unassembled WGS sequence"/>
</dbReference>
<keyword evidence="2" id="KW-1185">Reference proteome</keyword>
<evidence type="ECO:0000313" key="1">
    <source>
        <dbReference type="EMBL" id="KIJ26021.1"/>
    </source>
</evidence>
<sequence length="183" mass="20252">MLSRSLCKACNTKIPSRILSNRLFSTSTPSYSSTPAPRQTDDLGLPLSPTWSVYELISSYPSPTLSNETLLKLHSLAALVPPEEGTPEFATLKEEVEDLVRVVEAVRVAPDSESAVDVRDQKEGVPSPTDARIWPKDVGVRFQDEKDLKEFEESGSPKGRELLKLSERTKGEFYVVDSSKVKV</sequence>
<accession>A0A0C9UKP2</accession>
<evidence type="ECO:0000313" key="2">
    <source>
        <dbReference type="Proteomes" id="UP000054279"/>
    </source>
</evidence>
<protein>
    <recommendedName>
        <fullName evidence="3">Glutamyl-tRNA(Gln) amidotransferase subunit F, mitochondrial</fullName>
    </recommendedName>
</protein>
<evidence type="ECO:0008006" key="3">
    <source>
        <dbReference type="Google" id="ProtNLM"/>
    </source>
</evidence>
<dbReference type="OrthoDB" id="5522061at2759"/>
<reference evidence="1 2" key="1">
    <citation type="submission" date="2014-06" db="EMBL/GenBank/DDBJ databases">
        <title>Evolutionary Origins and Diversification of the Mycorrhizal Mutualists.</title>
        <authorList>
            <consortium name="DOE Joint Genome Institute"/>
            <consortium name="Mycorrhizal Genomics Consortium"/>
            <person name="Kohler A."/>
            <person name="Kuo A."/>
            <person name="Nagy L.G."/>
            <person name="Floudas D."/>
            <person name="Copeland A."/>
            <person name="Barry K.W."/>
            <person name="Cichocki N."/>
            <person name="Veneault-Fourrey C."/>
            <person name="LaButti K."/>
            <person name="Lindquist E.A."/>
            <person name="Lipzen A."/>
            <person name="Lundell T."/>
            <person name="Morin E."/>
            <person name="Murat C."/>
            <person name="Riley R."/>
            <person name="Ohm R."/>
            <person name="Sun H."/>
            <person name="Tunlid A."/>
            <person name="Henrissat B."/>
            <person name="Grigoriev I.V."/>
            <person name="Hibbett D.S."/>
            <person name="Martin F."/>
        </authorList>
    </citation>
    <scope>NUCLEOTIDE SEQUENCE [LARGE SCALE GENOMIC DNA]</scope>
    <source>
        <strain evidence="1 2">SS14</strain>
    </source>
</reference>
<dbReference type="AlphaFoldDB" id="A0A0C9UKP2"/>
<proteinExistence type="predicted"/>
<name>A0A0C9UKP2_SPHS4</name>